<gene>
    <name evidence="5" type="ORF">THSYN_21610</name>
</gene>
<evidence type="ECO:0000256" key="2">
    <source>
        <dbReference type="ARBA" id="ARBA00017940"/>
    </source>
</evidence>
<dbReference type="PANTHER" id="PTHR36582">
    <property type="entry name" value="ANTITOXIN PARD"/>
    <property type="match status" value="1"/>
</dbReference>
<sequence>MQKNTSVILGDHFEQFLAQQIAQGRYGSASEAIRAGLRLLEEHETRVAALRQALKEGEASGRADYSLQGLIEELDRVGTH</sequence>
<dbReference type="GO" id="GO:0006355">
    <property type="term" value="P:regulation of DNA-templated transcription"/>
    <property type="evidence" value="ECO:0007669"/>
    <property type="project" value="InterPro"/>
</dbReference>
<proteinExistence type="inferred from homology"/>
<dbReference type="InterPro" id="IPR022789">
    <property type="entry name" value="ParD"/>
</dbReference>
<dbReference type="InterPro" id="IPR038296">
    <property type="entry name" value="ParD_sf"/>
</dbReference>
<evidence type="ECO:0000313" key="6">
    <source>
        <dbReference type="Proteomes" id="UP000232638"/>
    </source>
</evidence>
<reference evidence="5 6" key="1">
    <citation type="submission" date="2017-03" db="EMBL/GenBank/DDBJ databases">
        <title>Complete genome sequence of Candidatus 'Thiodictyon syntrophicum' sp. nov. strain Cad16T, a photolithoautotroph purple sulfur bacterium isolated from an alpine meromictic lake.</title>
        <authorList>
            <person name="Luedin S.M."/>
            <person name="Pothier J.F."/>
            <person name="Danza F."/>
            <person name="Storelli N."/>
            <person name="Wittwer M."/>
            <person name="Tonolla M."/>
        </authorList>
    </citation>
    <scope>NUCLEOTIDE SEQUENCE [LARGE SCALE GENOMIC DNA]</scope>
    <source>
        <strain evidence="5 6">Cad16T</strain>
    </source>
</reference>
<dbReference type="InterPro" id="IPR010985">
    <property type="entry name" value="Ribbon_hlx_hlx"/>
</dbReference>
<dbReference type="Proteomes" id="UP000232638">
    <property type="component" value="Chromosome"/>
</dbReference>
<dbReference type="NCBIfam" id="TIGR02606">
    <property type="entry name" value="antidote_CC2985"/>
    <property type="match status" value="1"/>
</dbReference>
<dbReference type="RefSeq" id="WP_100920973.1">
    <property type="nucleotide sequence ID" value="NZ_CP020370.1"/>
</dbReference>
<dbReference type="KEGG" id="tsy:THSYN_21610"/>
<dbReference type="PANTHER" id="PTHR36582:SF2">
    <property type="entry name" value="ANTITOXIN PARD"/>
    <property type="match status" value="1"/>
</dbReference>
<keyword evidence="3" id="KW-1277">Toxin-antitoxin system</keyword>
<dbReference type="Gene3D" id="6.10.10.120">
    <property type="entry name" value="Antitoxin ParD1-like"/>
    <property type="match status" value="1"/>
</dbReference>
<evidence type="ECO:0000256" key="3">
    <source>
        <dbReference type="ARBA" id="ARBA00022649"/>
    </source>
</evidence>
<evidence type="ECO:0000313" key="5">
    <source>
        <dbReference type="EMBL" id="AUB83283.1"/>
    </source>
</evidence>
<comment type="similarity">
    <text evidence="1">Belongs to the ParD antitoxin family.</text>
</comment>
<comment type="function">
    <text evidence="4">Antitoxin component of a type II toxin-antitoxin (TA) system. Neutralizes the effect of toxin ParE.</text>
</comment>
<evidence type="ECO:0000256" key="1">
    <source>
        <dbReference type="ARBA" id="ARBA00008580"/>
    </source>
</evidence>
<name>A0A2K8UCH4_9GAMM</name>
<dbReference type="OrthoDB" id="9815501at2"/>
<accession>A0A2K8UCH4</accession>
<dbReference type="EMBL" id="CP020370">
    <property type="protein sequence ID" value="AUB83283.1"/>
    <property type="molecule type" value="Genomic_DNA"/>
</dbReference>
<evidence type="ECO:0000256" key="4">
    <source>
        <dbReference type="ARBA" id="ARBA00037106"/>
    </source>
</evidence>
<dbReference type="CDD" id="cd22231">
    <property type="entry name" value="RHH_NikR_HicB-like"/>
    <property type="match status" value="1"/>
</dbReference>
<dbReference type="Pfam" id="PF03693">
    <property type="entry name" value="ParD_antitoxin"/>
    <property type="match status" value="1"/>
</dbReference>
<dbReference type="SUPFAM" id="SSF47598">
    <property type="entry name" value="Ribbon-helix-helix"/>
    <property type="match status" value="1"/>
</dbReference>
<dbReference type="AlphaFoldDB" id="A0A2K8UCH4"/>
<organism evidence="5 6">
    <name type="scientific">Candidatus Thiodictyon syntrophicum</name>
    <dbReference type="NCBI Taxonomy" id="1166950"/>
    <lineage>
        <taxon>Bacteria</taxon>
        <taxon>Pseudomonadati</taxon>
        <taxon>Pseudomonadota</taxon>
        <taxon>Gammaproteobacteria</taxon>
        <taxon>Chromatiales</taxon>
        <taxon>Chromatiaceae</taxon>
        <taxon>Thiodictyon</taxon>
    </lineage>
</organism>
<protein>
    <recommendedName>
        <fullName evidence="2">Antitoxin ParD</fullName>
    </recommendedName>
</protein>
<keyword evidence="6" id="KW-1185">Reference proteome</keyword>